<dbReference type="InterPro" id="IPR009056">
    <property type="entry name" value="Cyt_c-like_dom"/>
</dbReference>
<name>A0A1B2EJ93_9HYPH</name>
<protein>
    <submittedName>
        <fullName evidence="9">Cytochrome C peroxidase</fullName>
    </submittedName>
</protein>
<dbReference type="GO" id="GO:0030313">
    <property type="term" value="C:cell envelope"/>
    <property type="evidence" value="ECO:0007669"/>
    <property type="project" value="UniProtKB-SubCell"/>
</dbReference>
<dbReference type="PANTHER" id="PTHR30600">
    <property type="entry name" value="CYTOCHROME C PEROXIDASE-RELATED"/>
    <property type="match status" value="1"/>
</dbReference>
<evidence type="ECO:0000313" key="9">
    <source>
        <dbReference type="EMBL" id="ANY80009.1"/>
    </source>
</evidence>
<organism evidence="9">
    <name type="scientific">Microvirga ossetica</name>
    <dbReference type="NCBI Taxonomy" id="1882682"/>
    <lineage>
        <taxon>Bacteria</taxon>
        <taxon>Pseudomonadati</taxon>
        <taxon>Pseudomonadota</taxon>
        <taxon>Alphaproteobacteria</taxon>
        <taxon>Hyphomicrobiales</taxon>
        <taxon>Methylobacteriaceae</taxon>
        <taxon>Microvirga</taxon>
    </lineage>
</organism>
<keyword evidence="9" id="KW-0575">Peroxidase</keyword>
<evidence type="ECO:0000256" key="7">
    <source>
        <dbReference type="SAM" id="SignalP"/>
    </source>
</evidence>
<dbReference type="SUPFAM" id="SSF46626">
    <property type="entry name" value="Cytochrome c"/>
    <property type="match status" value="2"/>
</dbReference>
<keyword evidence="7" id="KW-0732">Signal</keyword>
<keyword evidence="3 6" id="KW-0479">Metal-binding</keyword>
<dbReference type="InterPro" id="IPR036909">
    <property type="entry name" value="Cyt_c-like_dom_sf"/>
</dbReference>
<dbReference type="PROSITE" id="PS51007">
    <property type="entry name" value="CYTC"/>
    <property type="match status" value="1"/>
</dbReference>
<evidence type="ECO:0000256" key="2">
    <source>
        <dbReference type="ARBA" id="ARBA00022617"/>
    </source>
</evidence>
<evidence type="ECO:0000256" key="4">
    <source>
        <dbReference type="ARBA" id="ARBA00023002"/>
    </source>
</evidence>
<evidence type="ECO:0000259" key="8">
    <source>
        <dbReference type="PROSITE" id="PS51007"/>
    </source>
</evidence>
<reference evidence="9" key="1">
    <citation type="submission" date="2016-07" db="EMBL/GenBank/DDBJ databases">
        <title>Microvirga ossetica sp. nov. a new species of rhizobia isolated from root nodules of the legume species Vicia alpestris Steven originated from North Ossetia region in the Caucasus.</title>
        <authorList>
            <person name="Safronova V.I."/>
            <person name="Kuznetsova I.G."/>
            <person name="Sazanova A.L."/>
            <person name="Belimov A."/>
            <person name="Andronov E."/>
            <person name="Osledkin Y.S."/>
            <person name="Onishchuk O.P."/>
            <person name="Kurchak O.N."/>
            <person name="Shaposhnikov A.I."/>
            <person name="Willems A."/>
            <person name="Tikhonovich I.A."/>
        </authorList>
    </citation>
    <scope>NUCLEOTIDE SEQUENCE [LARGE SCALE GENOMIC DNA]</scope>
    <source>
        <strain evidence="9">V5/3M</strain>
    </source>
</reference>
<proteinExistence type="predicted"/>
<dbReference type="Gene3D" id="1.10.760.10">
    <property type="entry name" value="Cytochrome c-like domain"/>
    <property type="match status" value="2"/>
</dbReference>
<dbReference type="GO" id="GO:0009055">
    <property type="term" value="F:electron transfer activity"/>
    <property type="evidence" value="ECO:0007669"/>
    <property type="project" value="InterPro"/>
</dbReference>
<evidence type="ECO:0000256" key="6">
    <source>
        <dbReference type="PROSITE-ProRule" id="PRU00433"/>
    </source>
</evidence>
<dbReference type="InterPro" id="IPR051395">
    <property type="entry name" value="Cytochrome_c_Peroxidase/MauG"/>
</dbReference>
<dbReference type="GO" id="GO:0004130">
    <property type="term" value="F:cytochrome-c peroxidase activity"/>
    <property type="evidence" value="ECO:0007669"/>
    <property type="project" value="TreeGrafter"/>
</dbReference>
<dbReference type="SUPFAM" id="SSF49503">
    <property type="entry name" value="Cupredoxins"/>
    <property type="match status" value="1"/>
</dbReference>
<sequence>MGRCGLAGTSRVLAVLALAAILGGAADRPAPLDAGHWRKAFTRPDHTPVPPDNPATQEKVSLGAKLFEDPRLSGSGDVACSTCHQADLSFSDGIDRHPGLDGQPLDRRTPPLWNLAWALSLFWDGRADSLETQAIVPIENTREMAGDLDLSLQALSADPQMRKAFASAFPENPAVTRANMAKALAAFQRTLVSPETRFDRWVKGEDAALEPDELAGLSLFVGKAACVACHKGWRFTDDAFHDIGLPGEDRGRGPILGIAAADHAFKTPSLRERVWSAPYMHDGSLAGFEDVVDHYADRVIRRPTLSADLPQRLDLSPTERTQLVAFLNTLSSNDPPRPAGLPPKVMAFGTDAEAVATSTVSQKDRRFTPTSVLLKVGEALRILNDDIRVHNVRLDGPDKSFNSDAQNPGDTVTIGFDRAGRYDVICGIHPEMRLSVTVLAPSTTEPAQNKK</sequence>
<dbReference type="Pfam" id="PF03150">
    <property type="entry name" value="CCP_MauG"/>
    <property type="match status" value="1"/>
</dbReference>
<dbReference type="EMBL" id="CP016616">
    <property type="protein sequence ID" value="ANY80009.1"/>
    <property type="molecule type" value="Genomic_DNA"/>
</dbReference>
<feature type="signal peptide" evidence="7">
    <location>
        <begin position="1"/>
        <end position="19"/>
    </location>
</feature>
<feature type="domain" description="Cytochrome c" evidence="8">
    <location>
        <begin position="211"/>
        <end position="331"/>
    </location>
</feature>
<dbReference type="AlphaFoldDB" id="A0A1B2EJ93"/>
<evidence type="ECO:0000256" key="5">
    <source>
        <dbReference type="ARBA" id="ARBA00023004"/>
    </source>
</evidence>
<feature type="chain" id="PRO_5008536009" evidence="7">
    <location>
        <begin position="20"/>
        <end position="451"/>
    </location>
</feature>
<gene>
    <name evidence="9" type="ORF">BB934_18710</name>
</gene>
<evidence type="ECO:0000256" key="1">
    <source>
        <dbReference type="ARBA" id="ARBA00004196"/>
    </source>
</evidence>
<evidence type="ECO:0000256" key="3">
    <source>
        <dbReference type="ARBA" id="ARBA00022723"/>
    </source>
</evidence>
<dbReference type="InterPro" id="IPR008972">
    <property type="entry name" value="Cupredoxin"/>
</dbReference>
<dbReference type="GO" id="GO:0020037">
    <property type="term" value="F:heme binding"/>
    <property type="evidence" value="ECO:0007669"/>
    <property type="project" value="InterPro"/>
</dbReference>
<dbReference type="KEGG" id="moc:BB934_18710"/>
<dbReference type="InterPro" id="IPR004852">
    <property type="entry name" value="Di-haem_cyt_c_peroxidsae"/>
</dbReference>
<dbReference type="OrthoDB" id="9805202at2"/>
<comment type="subcellular location">
    <subcellularLocation>
        <location evidence="1">Cell envelope</location>
    </subcellularLocation>
</comment>
<dbReference type="RefSeq" id="WP_099511020.1">
    <property type="nucleotide sequence ID" value="NZ_CP016616.1"/>
</dbReference>
<accession>A0A1B2EJ93</accession>
<keyword evidence="4" id="KW-0560">Oxidoreductase</keyword>
<dbReference type="Gene3D" id="2.60.40.420">
    <property type="entry name" value="Cupredoxins - blue copper proteins"/>
    <property type="match status" value="1"/>
</dbReference>
<keyword evidence="5 6" id="KW-0408">Iron</keyword>
<keyword evidence="2 6" id="KW-0349">Heme</keyword>
<dbReference type="GO" id="GO:0046872">
    <property type="term" value="F:metal ion binding"/>
    <property type="evidence" value="ECO:0007669"/>
    <property type="project" value="UniProtKB-KW"/>
</dbReference>